<proteinExistence type="predicted"/>
<organism evidence="1 2">
    <name type="scientific">Rotaria sordida</name>
    <dbReference type="NCBI Taxonomy" id="392033"/>
    <lineage>
        <taxon>Eukaryota</taxon>
        <taxon>Metazoa</taxon>
        <taxon>Spiralia</taxon>
        <taxon>Gnathifera</taxon>
        <taxon>Rotifera</taxon>
        <taxon>Eurotatoria</taxon>
        <taxon>Bdelloidea</taxon>
        <taxon>Philodinida</taxon>
        <taxon>Philodinidae</taxon>
        <taxon>Rotaria</taxon>
    </lineage>
</organism>
<comment type="caution">
    <text evidence="1">The sequence shown here is derived from an EMBL/GenBank/DDBJ whole genome shotgun (WGS) entry which is preliminary data.</text>
</comment>
<gene>
    <name evidence="1" type="ORF">PYM288_LOCUS18014</name>
</gene>
<evidence type="ECO:0000313" key="2">
    <source>
        <dbReference type="Proteomes" id="UP000663854"/>
    </source>
</evidence>
<evidence type="ECO:0000313" key="1">
    <source>
        <dbReference type="EMBL" id="CAF1068223.1"/>
    </source>
</evidence>
<accession>A0A814LQ43</accession>
<dbReference type="Proteomes" id="UP000663854">
    <property type="component" value="Unassembled WGS sequence"/>
</dbReference>
<dbReference type="EMBL" id="CAJNOH010000533">
    <property type="protein sequence ID" value="CAF1068223.1"/>
    <property type="molecule type" value="Genomic_DNA"/>
</dbReference>
<sequence>MSVINIVTCLHPKCCAYDPITETLINTMLFDYPTAPCGYYCHKILKTNNKEKDDDIYETCHIFDKYGIGYVSVAQLKHLILSLNE</sequence>
<evidence type="ECO:0008006" key="3">
    <source>
        <dbReference type="Google" id="ProtNLM"/>
    </source>
</evidence>
<reference evidence="1" key="1">
    <citation type="submission" date="2021-02" db="EMBL/GenBank/DDBJ databases">
        <authorList>
            <person name="Nowell W R."/>
        </authorList>
    </citation>
    <scope>NUCLEOTIDE SEQUENCE</scope>
</reference>
<protein>
    <recommendedName>
        <fullName evidence="3">EF-hand domain-containing protein</fullName>
    </recommendedName>
</protein>
<dbReference type="AlphaFoldDB" id="A0A814LQ43"/>
<name>A0A814LQ43_9BILA</name>